<dbReference type="InterPro" id="IPR029415">
    <property type="entry name" value="Lines_C"/>
</dbReference>
<dbReference type="GO" id="GO:0046872">
    <property type="term" value="F:metal ion binding"/>
    <property type="evidence" value="ECO:0007669"/>
    <property type="project" value="UniProtKB-KW"/>
</dbReference>
<dbReference type="InterPro" id="IPR048840">
    <property type="entry name" value="PolA_pol_NTPase"/>
</dbReference>
<dbReference type="GO" id="GO:0005524">
    <property type="term" value="F:ATP binding"/>
    <property type="evidence" value="ECO:0007669"/>
    <property type="project" value="UniProtKB-KW"/>
</dbReference>
<dbReference type="SUPFAM" id="SSF55003">
    <property type="entry name" value="PAP/Archaeal CCA-adding enzyme, C-terminal domain"/>
    <property type="match status" value="1"/>
</dbReference>
<evidence type="ECO:0000256" key="12">
    <source>
        <dbReference type="ARBA" id="ARBA00023242"/>
    </source>
</evidence>
<sequence>MANEQPVKKKLRREDEEHTADEPDYIHNLNENGGRADLSALRLSLPDNVNEADLTFNTLNTHLSATVKSPLRTSEQTNSDRTSFNQGVTLMWAAESSARNGVYVGDVNRLDLSHNSLSSYIVHPDNPSIQPAPDIFSPSSFTQPFLDTCTATTLTTEQQSYENTFYEQTSQELTNHNRYHLSSVHAPKNTQELIIQEYASTSSFSNQISQDQSRFVSNLPLGSHSDYNESPELSMEGDNLDLFQQYLIKQCLCAISERTLRKPFEGHQITDSNGTRIALLCEWPVNKILQFLSKLQLLFDVYLKQNNSGYICSRIVNICEMIVRNEYNIIEQIISLNDMRNQYMNFLSAKVLSSFLIIAKTDINNEWLETIFNFLTTEPIDYIKMNFALEIIKRVVEWKDVEIHVLEESQSSRDGASTSSSQHTEHSTCTTVTYSDSDSYDTSAIKGLIIKGLESKWPDLINRIQYLISHNDCIETQTCILTFLALWESTISVKANLSVIDTKPFYTHLEVFVGLLHSSLPPIIWKQLLSLFNEVLCYGSTLALQDMLPDDTCQLAHLVVRYVKDFRLLDCLPFRRNEGFTVHSFVGTIASSQSTQTNIDKTLLQKLVLLVLKSVAITIKETRSDSSDSSVGSDDYDFYQDMQLIERSIRDVLKKVDIFIKNSLDFHPETPFSKVLIHLFNDQDDYMIESMVCTLDITVGISYRNAVFPDLISMLNPVFSFIEFLRIVGHASDILLDYLMNNETCFLLYLLRFLKYVRRNWSKFVTSCCDSSVNTRDNELDNTMTVLIRLKMLINRLVASNLFPYNINPVLRLLEVCEGLYEVIKYFFINVQSKMWSSQLSSIQQNNQHNNQQNVQNSQTFGMTSAISTAPPKQSDLVKTTELEEALKPYGVFESEQELNHRMDILSKLYGLVKKWIKNVSIAINMPESVADNVGGKIYTFGSYRLGVHNKGADIDALCVAPRHINRVDYFTSFFDLLKQQPEVTDLRAVEDAFVPVIKMKFDGIEIDMLFARLLLKEIPETMDLQDDMLLKSLDPKCVRSLNGCRVTDEILRLVPNVDNFRLALRAIKLWAKRHGIYSNALGYLGGVSWAMLVARTCQLYPQAVAATLVHKFFLVFSQWKWPQPVLLKQPSNVNLGFSVWDPRVNVQDRYHLMPIITPAYPQQNSTFNVSTSTRTIMMEEFKNGLQLTDEIMLGKQCWDRLFEPPPFFMKYRHFIMLLVSAATSEDHLEWCGLVESKVRLLIVALERNPHIVLAHINPESFSHIDPNSENNSGVCSMWFIGLEFAKTENLNVNLTYDIQNFTKTVNRQAQFSKMLKEGMDLEARHVKRKQLPQYISPGFIKRERKYSGNSIRNGADRKRLSTDSIDSKKARLSEELSQTVNSVESGKIANRKRLSDSSCNDSANKQSRLSDEINSSTFEESSNNSLTINDDSNSTFSLNDDGSSSILQPQPTDSPPAPALCT</sequence>
<evidence type="ECO:0000256" key="11">
    <source>
        <dbReference type="ARBA" id="ARBA00022842"/>
    </source>
</evidence>
<feature type="region of interest" description="Disordered" evidence="14">
    <location>
        <begin position="1347"/>
        <end position="1367"/>
    </location>
</feature>
<evidence type="ECO:0000313" key="21">
    <source>
        <dbReference type="Proteomes" id="UP001458880"/>
    </source>
</evidence>
<feature type="compositionally biased region" description="Polar residues" evidence="14">
    <location>
        <begin position="1397"/>
        <end position="1408"/>
    </location>
</feature>
<feature type="region of interest" description="Disordered" evidence="14">
    <location>
        <begin position="1393"/>
        <end position="1463"/>
    </location>
</feature>
<keyword evidence="11" id="KW-0460">Magnesium</keyword>
<dbReference type="FunFam" id="3.30.70.590:FF:000004">
    <property type="entry name" value="Poly(A) polymerase gamma"/>
    <property type="match status" value="1"/>
</dbReference>
<feature type="compositionally biased region" description="Basic and acidic residues" evidence="14">
    <location>
        <begin position="12"/>
        <end position="25"/>
    </location>
</feature>
<dbReference type="CDD" id="cd05402">
    <property type="entry name" value="NT_PAP_TUTase"/>
    <property type="match status" value="1"/>
</dbReference>
<evidence type="ECO:0000256" key="1">
    <source>
        <dbReference type="ARBA" id="ARBA00001936"/>
    </source>
</evidence>
<evidence type="ECO:0000256" key="9">
    <source>
        <dbReference type="ARBA" id="ARBA00022741"/>
    </source>
</evidence>
<evidence type="ECO:0000256" key="10">
    <source>
        <dbReference type="ARBA" id="ARBA00022840"/>
    </source>
</evidence>
<dbReference type="Gene3D" id="3.30.70.590">
    <property type="entry name" value="Poly(A) polymerase predicted RNA binding domain"/>
    <property type="match status" value="1"/>
</dbReference>
<evidence type="ECO:0000256" key="7">
    <source>
        <dbReference type="ARBA" id="ARBA00022679"/>
    </source>
</evidence>
<keyword evidence="21" id="KW-1185">Reference proteome</keyword>
<dbReference type="InterPro" id="IPR007012">
    <property type="entry name" value="PolA_pol_cen_dom"/>
</dbReference>
<keyword evidence="12" id="KW-0539">Nucleus</keyword>
<accession>A0AAW1MC54</accession>
<gene>
    <name evidence="20" type="ORF">QE152_g8313</name>
</gene>
<feature type="compositionally biased region" description="Low complexity" evidence="14">
    <location>
        <begin position="417"/>
        <end position="433"/>
    </location>
</feature>
<evidence type="ECO:0000256" key="4">
    <source>
        <dbReference type="ARBA" id="ARBA00010912"/>
    </source>
</evidence>
<feature type="domain" description="Poly(A) polymerase RNA-binding" evidence="15">
    <location>
        <begin position="1268"/>
        <end position="1345"/>
    </location>
</feature>
<dbReference type="InterPro" id="IPR043519">
    <property type="entry name" value="NT_sf"/>
</dbReference>
<dbReference type="PANTHER" id="PTHR10682:SF10">
    <property type="entry name" value="POLYNUCLEOTIDE ADENYLYLTRANSFERASE"/>
    <property type="match status" value="1"/>
</dbReference>
<dbReference type="FunFam" id="1.10.1410.10:FF:000001">
    <property type="entry name" value="Putative poly(A) polymerase gamma"/>
    <property type="match status" value="1"/>
</dbReference>
<dbReference type="PANTHER" id="PTHR10682">
    <property type="entry name" value="POLY A POLYMERASE"/>
    <property type="match status" value="1"/>
</dbReference>
<evidence type="ECO:0000256" key="3">
    <source>
        <dbReference type="ARBA" id="ARBA00004123"/>
    </source>
</evidence>
<keyword evidence="7" id="KW-0808">Transferase</keyword>
<dbReference type="Pfam" id="PF04928">
    <property type="entry name" value="PAP_central"/>
    <property type="match status" value="1"/>
</dbReference>
<dbReference type="GO" id="GO:0003723">
    <property type="term" value="F:RNA binding"/>
    <property type="evidence" value="ECO:0007669"/>
    <property type="project" value="InterPro"/>
</dbReference>
<feature type="compositionally biased region" description="Low complexity" evidence="14">
    <location>
        <begin position="1413"/>
        <end position="1426"/>
    </location>
</feature>
<evidence type="ECO:0000259" key="18">
    <source>
        <dbReference type="Pfam" id="PF14695"/>
    </source>
</evidence>
<feature type="domain" description="Poly(A) polymerase central" evidence="16">
    <location>
        <begin position="1060"/>
        <end position="1204"/>
    </location>
</feature>
<feature type="compositionally biased region" description="Pro residues" evidence="14">
    <location>
        <begin position="1453"/>
        <end position="1463"/>
    </location>
</feature>
<feature type="region of interest" description="Disordered" evidence="14">
    <location>
        <begin position="412"/>
        <end position="433"/>
    </location>
</feature>
<keyword evidence="9" id="KW-0547">Nucleotide-binding</keyword>
<keyword evidence="6" id="KW-0507">mRNA processing</keyword>
<evidence type="ECO:0000259" key="16">
    <source>
        <dbReference type="Pfam" id="PF04928"/>
    </source>
</evidence>
<dbReference type="Proteomes" id="UP001458880">
    <property type="component" value="Unassembled WGS sequence"/>
</dbReference>
<dbReference type="InterPro" id="IPR032794">
    <property type="entry name" value="LINES_N"/>
</dbReference>
<comment type="subcellular location">
    <subcellularLocation>
        <location evidence="3">Nucleus</location>
    </subcellularLocation>
</comment>
<evidence type="ECO:0000259" key="17">
    <source>
        <dbReference type="Pfam" id="PF14694"/>
    </source>
</evidence>
<feature type="domain" description="Protein Lines C-terminal" evidence="18">
    <location>
        <begin position="783"/>
        <end position="818"/>
    </location>
</feature>
<dbReference type="InterPro" id="IPR007010">
    <property type="entry name" value="PolA_pol_RNA-bd_dom"/>
</dbReference>
<evidence type="ECO:0000256" key="2">
    <source>
        <dbReference type="ARBA" id="ARBA00001946"/>
    </source>
</evidence>
<evidence type="ECO:0000259" key="19">
    <source>
        <dbReference type="Pfam" id="PF20750"/>
    </source>
</evidence>
<evidence type="ECO:0000256" key="13">
    <source>
        <dbReference type="ARBA" id="ARBA00048830"/>
    </source>
</evidence>
<dbReference type="GO" id="GO:0031123">
    <property type="term" value="P:RNA 3'-end processing"/>
    <property type="evidence" value="ECO:0007669"/>
    <property type="project" value="InterPro"/>
</dbReference>
<dbReference type="Pfam" id="PF20750">
    <property type="entry name" value="PAP_NTPase"/>
    <property type="match status" value="1"/>
</dbReference>
<dbReference type="GO" id="GO:1990817">
    <property type="term" value="F:poly(A) RNA polymerase activity"/>
    <property type="evidence" value="ECO:0007669"/>
    <property type="project" value="UniProtKB-EC"/>
</dbReference>
<reference evidence="20 21" key="1">
    <citation type="journal article" date="2024" name="BMC Genomics">
        <title>De novo assembly and annotation of Popillia japonica's genome with initial clues to its potential as an invasive pest.</title>
        <authorList>
            <person name="Cucini C."/>
            <person name="Boschi S."/>
            <person name="Funari R."/>
            <person name="Cardaioli E."/>
            <person name="Iannotti N."/>
            <person name="Marturano G."/>
            <person name="Paoli F."/>
            <person name="Bruttini M."/>
            <person name="Carapelli A."/>
            <person name="Frati F."/>
            <person name="Nardi F."/>
        </authorList>
    </citation>
    <scope>NUCLEOTIDE SEQUENCE [LARGE SCALE GENOMIC DNA]</scope>
    <source>
        <strain evidence="20">DMR45628</strain>
    </source>
</reference>
<evidence type="ECO:0000259" key="15">
    <source>
        <dbReference type="Pfam" id="PF04926"/>
    </source>
</evidence>
<dbReference type="Pfam" id="PF04926">
    <property type="entry name" value="PAP_RNA-bind"/>
    <property type="match status" value="2"/>
</dbReference>
<organism evidence="20 21">
    <name type="scientific">Popillia japonica</name>
    <name type="common">Japanese beetle</name>
    <dbReference type="NCBI Taxonomy" id="7064"/>
    <lineage>
        <taxon>Eukaryota</taxon>
        <taxon>Metazoa</taxon>
        <taxon>Ecdysozoa</taxon>
        <taxon>Arthropoda</taxon>
        <taxon>Hexapoda</taxon>
        <taxon>Insecta</taxon>
        <taxon>Pterygota</taxon>
        <taxon>Neoptera</taxon>
        <taxon>Endopterygota</taxon>
        <taxon>Coleoptera</taxon>
        <taxon>Polyphaga</taxon>
        <taxon>Scarabaeiformia</taxon>
        <taxon>Scarabaeidae</taxon>
        <taxon>Rutelinae</taxon>
        <taxon>Popillia</taxon>
    </lineage>
</organism>
<evidence type="ECO:0000256" key="6">
    <source>
        <dbReference type="ARBA" id="ARBA00022664"/>
    </source>
</evidence>
<protein>
    <recommendedName>
        <fullName evidence="5">polynucleotide adenylyltransferase</fullName>
        <ecNumber evidence="5">2.7.7.19</ecNumber>
    </recommendedName>
</protein>
<feature type="region of interest" description="Disordered" evidence="14">
    <location>
        <begin position="1"/>
        <end position="31"/>
    </location>
</feature>
<name>A0AAW1MC54_POPJA</name>
<dbReference type="Gene3D" id="1.10.1410.10">
    <property type="match status" value="1"/>
</dbReference>
<dbReference type="EC" id="2.7.7.19" evidence="5"/>
<keyword evidence="8" id="KW-0479">Metal-binding</keyword>
<feature type="compositionally biased region" description="Basic and acidic residues" evidence="14">
    <location>
        <begin position="1355"/>
        <end position="1367"/>
    </location>
</feature>
<feature type="domain" description="Poly(A) polymerase nucleotidyltransferase" evidence="19">
    <location>
        <begin position="862"/>
        <end position="1055"/>
    </location>
</feature>
<dbReference type="SUPFAM" id="SSF81631">
    <property type="entry name" value="PAP/OAS1 substrate-binding domain"/>
    <property type="match status" value="1"/>
</dbReference>
<evidence type="ECO:0000256" key="14">
    <source>
        <dbReference type="SAM" id="MobiDB-lite"/>
    </source>
</evidence>
<feature type="compositionally biased region" description="Polar residues" evidence="14">
    <location>
        <begin position="1427"/>
        <end position="1452"/>
    </location>
</feature>
<dbReference type="Gene3D" id="3.30.460.10">
    <property type="entry name" value="Beta Polymerase, domain 2"/>
    <property type="match status" value="1"/>
</dbReference>
<comment type="caution">
    <text evidence="20">The sequence shown here is derived from an EMBL/GenBank/DDBJ whole genome shotgun (WGS) entry which is preliminary data.</text>
</comment>
<evidence type="ECO:0000256" key="8">
    <source>
        <dbReference type="ARBA" id="ARBA00022723"/>
    </source>
</evidence>
<comment type="cofactor">
    <cofactor evidence="2">
        <name>Mg(2+)</name>
        <dbReference type="ChEBI" id="CHEBI:18420"/>
    </cofactor>
</comment>
<dbReference type="InterPro" id="IPR011068">
    <property type="entry name" value="NuclTrfase_I-like_C"/>
</dbReference>
<feature type="domain" description="Poly(A) polymerase RNA-binding" evidence="15">
    <location>
        <begin position="1208"/>
        <end position="1265"/>
    </location>
</feature>
<dbReference type="GO" id="GO:0006397">
    <property type="term" value="P:mRNA processing"/>
    <property type="evidence" value="ECO:0007669"/>
    <property type="project" value="UniProtKB-KW"/>
</dbReference>
<feature type="domain" description="Protein Lines N-terminal" evidence="17">
    <location>
        <begin position="431"/>
        <end position="768"/>
    </location>
</feature>
<comment type="similarity">
    <text evidence="4">Belongs to the poly(A) polymerase family.</text>
</comment>
<comment type="catalytic activity">
    <reaction evidence="13">
        <text>RNA(n) + ATP = RNA(n)-3'-adenine ribonucleotide + diphosphate</text>
        <dbReference type="Rhea" id="RHEA:11332"/>
        <dbReference type="Rhea" id="RHEA-COMP:14527"/>
        <dbReference type="Rhea" id="RHEA-COMP:17347"/>
        <dbReference type="ChEBI" id="CHEBI:30616"/>
        <dbReference type="ChEBI" id="CHEBI:33019"/>
        <dbReference type="ChEBI" id="CHEBI:140395"/>
        <dbReference type="ChEBI" id="CHEBI:173115"/>
        <dbReference type="EC" id="2.7.7.19"/>
    </reaction>
</comment>
<proteinExistence type="inferred from homology"/>
<evidence type="ECO:0000256" key="5">
    <source>
        <dbReference type="ARBA" id="ARBA00012388"/>
    </source>
</evidence>
<dbReference type="EMBL" id="JASPKY010000066">
    <property type="protein sequence ID" value="KAK9743808.1"/>
    <property type="molecule type" value="Genomic_DNA"/>
</dbReference>
<dbReference type="FunFam" id="3.30.460.10:FF:000002">
    <property type="entry name" value="Poly(A) polymerase alpha, putative"/>
    <property type="match status" value="1"/>
</dbReference>
<evidence type="ECO:0000313" key="20">
    <source>
        <dbReference type="EMBL" id="KAK9743808.1"/>
    </source>
</evidence>
<keyword evidence="10" id="KW-0067">ATP-binding</keyword>
<dbReference type="GO" id="GO:0005634">
    <property type="term" value="C:nucleus"/>
    <property type="evidence" value="ECO:0007669"/>
    <property type="project" value="UniProtKB-SubCell"/>
</dbReference>
<dbReference type="SUPFAM" id="SSF81301">
    <property type="entry name" value="Nucleotidyltransferase"/>
    <property type="match status" value="1"/>
</dbReference>
<dbReference type="Pfam" id="PF14694">
    <property type="entry name" value="LINES_N"/>
    <property type="match status" value="1"/>
</dbReference>
<dbReference type="Pfam" id="PF14695">
    <property type="entry name" value="LINES_C"/>
    <property type="match status" value="1"/>
</dbReference>
<comment type="cofactor">
    <cofactor evidence="1">
        <name>Mn(2+)</name>
        <dbReference type="ChEBI" id="CHEBI:29035"/>
    </cofactor>
</comment>